<reference evidence="1 2" key="1">
    <citation type="submission" date="2017-09" db="EMBL/GenBank/DDBJ databases">
        <title>Comparative genomics of rhizobia isolated from Phaseolus vulgaris in China.</title>
        <authorList>
            <person name="Tong W."/>
        </authorList>
    </citation>
    <scope>NUCLEOTIDE SEQUENCE [LARGE SCALE GENOMIC DNA]</scope>
    <source>
        <strain evidence="1 2">PCH1</strain>
    </source>
</reference>
<dbReference type="AlphaFoldDB" id="A0A2A6M147"/>
<protein>
    <submittedName>
        <fullName evidence="1">Uncharacterized protein</fullName>
    </submittedName>
</protein>
<dbReference type="Proteomes" id="UP000220353">
    <property type="component" value="Unassembled WGS sequence"/>
</dbReference>
<evidence type="ECO:0000313" key="2">
    <source>
        <dbReference type="Proteomes" id="UP000220353"/>
    </source>
</evidence>
<proteinExistence type="predicted"/>
<name>A0A2A6M147_RHIFR</name>
<comment type="caution">
    <text evidence="1">The sequence shown here is derived from an EMBL/GenBank/DDBJ whole genome shotgun (WGS) entry which is preliminary data.</text>
</comment>
<dbReference type="InterPro" id="IPR009045">
    <property type="entry name" value="Zn_M74/Hedgehog-like"/>
</dbReference>
<dbReference type="EMBL" id="NWTC01000005">
    <property type="protein sequence ID" value="PDT48514.1"/>
    <property type="molecule type" value="Genomic_DNA"/>
</dbReference>
<evidence type="ECO:0000313" key="1">
    <source>
        <dbReference type="EMBL" id="PDT48514.1"/>
    </source>
</evidence>
<accession>A0A2A6M147</accession>
<dbReference type="RefSeq" id="WP_050991649.1">
    <property type="nucleotide sequence ID" value="NZ_CP187422.1"/>
</dbReference>
<organism evidence="1 2">
    <name type="scientific">Rhizobium fredii</name>
    <name type="common">Sinorhizobium fredii</name>
    <dbReference type="NCBI Taxonomy" id="380"/>
    <lineage>
        <taxon>Bacteria</taxon>
        <taxon>Pseudomonadati</taxon>
        <taxon>Pseudomonadota</taxon>
        <taxon>Alphaproteobacteria</taxon>
        <taxon>Hyphomicrobiales</taxon>
        <taxon>Rhizobiaceae</taxon>
        <taxon>Sinorhizobium/Ensifer group</taxon>
        <taxon>Sinorhizobium</taxon>
    </lineage>
</organism>
<sequence>MDALQALWQLWSLEEQRTREAIRWLSDEGRGFGVEKIFVEPHLAQRLGVSAENIRFQGCRAARHDDHIHMQIAE</sequence>
<gene>
    <name evidence="1" type="ORF">CO661_08585</name>
</gene>
<dbReference type="Gene3D" id="3.30.1380.10">
    <property type="match status" value="1"/>
</dbReference>